<comment type="caution">
    <text evidence="5">The sequence shown here is derived from an EMBL/GenBank/DDBJ whole genome shotgun (WGS) entry which is preliminary data.</text>
</comment>
<sequence length="857" mass="97265">MPEAIHLRSRLQDYCERLMLYGPLEYGRKAEELLWRKVYYDVIQLMKHNRKQMKLSNSLESAFRTHLAAAMGYYHHLLVRLQSEFHLSLDGIIDFFHVPEPRSHQRLHQIRKTDPDLRVQEWATRACHRCLVYLGDLSRYQQEYDGMTSRVISQRYYHEALLLSPQIGMPHNQLGTLAGTRYYSLDAAYHYFRCLLCVESFDGAQGNLTRLLEKNRKRYQELSVKSPRDLPPTQQRAKDIKRFLVQFLNLLDVLLTAGPSIDAKTLQDYCQTTLQQFNLCMLYLPPHVTAPTQSHDCQDERLLQYLEDDIVFKVIVICMMTVYQLHTTGNKRVTAAIAFSLALFSHVLNHVVMRLQATLCELENPSRLGQSDSPDIEEMEETEETGEEKKEEGTEKKEEMNGEEGNKEPCRERRPQKTHRVRRRRRCVSDSLSESAGSGLSSDESDLSEGERGGNIMPSVCTMDSDDDVNFANQSDSESDSEDNLMVSQELWSGFSVQAFSNQMDAIEELSGHEAVGSPSSHSLGSGSQSPLLTLGSSGDASTTVTHSNGELPDAGDYLKEFPLDWLSDSSNLFHHGLPFSNGAGDQHLDAIMQGFEQSEESLHVREITEKITHFVIETDTDTSSFPTDTETSTVTESEVETEVDTDHESVTDNEEVEHQRQERLVRVITNEGLLASIKVYCDWMRCNTSIIATCAKSSQSLWSRLSVLLNFLPLETDLAKPELCGRSLLDMVSASTMGEWTQTQPLSEDIHLNKFPPLVDTHSSLVFDVHSRLDLTDTQEAVLRVCCLRNFGHYMAGVDGINLTFDKDKGMFYGPLPPQSEQDDKCTQQQMVSTSCCMTHFPHSQSKMTSVHSSRW</sequence>
<keyword evidence="6" id="KW-1185">Reference proteome</keyword>
<dbReference type="GO" id="GO:0070034">
    <property type="term" value="F:telomerase RNA binding"/>
    <property type="evidence" value="ECO:0007669"/>
    <property type="project" value="TreeGrafter"/>
</dbReference>
<evidence type="ECO:0000313" key="5">
    <source>
        <dbReference type="EMBL" id="KAK2182506.1"/>
    </source>
</evidence>
<dbReference type="Gene3D" id="1.25.40.10">
    <property type="entry name" value="Tetratricopeptide repeat domain"/>
    <property type="match status" value="1"/>
</dbReference>
<feature type="region of interest" description="Disordered" evidence="2">
    <location>
        <begin position="365"/>
        <end position="485"/>
    </location>
</feature>
<dbReference type="InterPro" id="IPR045153">
    <property type="entry name" value="Est1/Ebs1-like"/>
</dbReference>
<feature type="compositionally biased region" description="Basic and acidic residues" evidence="2">
    <location>
        <begin position="387"/>
        <end position="415"/>
    </location>
</feature>
<dbReference type="GO" id="GO:0000184">
    <property type="term" value="P:nuclear-transcribed mRNA catabolic process, nonsense-mediated decay"/>
    <property type="evidence" value="ECO:0007669"/>
    <property type="project" value="UniProtKB-KW"/>
</dbReference>
<dbReference type="Pfam" id="PF10374">
    <property type="entry name" value="EST1"/>
    <property type="match status" value="1"/>
</dbReference>
<feature type="compositionally biased region" description="Basic residues" evidence="2">
    <location>
        <begin position="416"/>
        <end position="426"/>
    </location>
</feature>
<name>A0AAD9L3P0_RIDPI</name>
<gene>
    <name evidence="5" type="ORF">NP493_352g03038</name>
</gene>
<evidence type="ECO:0000256" key="2">
    <source>
        <dbReference type="SAM" id="MobiDB-lite"/>
    </source>
</evidence>
<proteinExistence type="predicted"/>
<feature type="region of interest" description="Disordered" evidence="2">
    <location>
        <begin position="511"/>
        <end position="554"/>
    </location>
</feature>
<accession>A0AAD9L3P0</accession>
<dbReference type="EMBL" id="JAODUO010000351">
    <property type="protein sequence ID" value="KAK2182506.1"/>
    <property type="molecule type" value="Genomic_DNA"/>
</dbReference>
<feature type="domain" description="DNA/RNA-binding" evidence="3">
    <location>
        <begin position="153"/>
        <end position="356"/>
    </location>
</feature>
<dbReference type="InterPro" id="IPR018834">
    <property type="entry name" value="DNA/RNA-bd_Est1-type"/>
</dbReference>
<keyword evidence="1" id="KW-0866">Nonsense-mediated mRNA decay</keyword>
<feature type="domain" description="Telomerase activating protein Est1-like N-terminal" evidence="4">
    <location>
        <begin position="29"/>
        <end position="144"/>
    </location>
</feature>
<evidence type="ECO:0000313" key="6">
    <source>
        <dbReference type="Proteomes" id="UP001209878"/>
    </source>
</evidence>
<feature type="region of interest" description="Disordered" evidence="2">
    <location>
        <begin position="621"/>
        <end position="655"/>
    </location>
</feature>
<protein>
    <submittedName>
        <fullName evidence="5">Uncharacterized protein</fullName>
    </submittedName>
</protein>
<dbReference type="GO" id="GO:0042162">
    <property type="term" value="F:telomeric DNA binding"/>
    <property type="evidence" value="ECO:0007669"/>
    <property type="project" value="TreeGrafter"/>
</dbReference>
<dbReference type="GO" id="GO:0005697">
    <property type="term" value="C:telomerase holoenzyme complex"/>
    <property type="evidence" value="ECO:0007669"/>
    <property type="project" value="TreeGrafter"/>
</dbReference>
<feature type="compositionally biased region" description="Polar residues" evidence="2">
    <location>
        <begin position="540"/>
        <end position="549"/>
    </location>
</feature>
<evidence type="ECO:0000259" key="4">
    <source>
        <dbReference type="Pfam" id="PF10374"/>
    </source>
</evidence>
<feature type="compositionally biased region" description="Low complexity" evidence="2">
    <location>
        <begin position="622"/>
        <end position="637"/>
    </location>
</feature>
<feature type="compositionally biased region" description="Low complexity" evidence="2">
    <location>
        <begin position="429"/>
        <end position="442"/>
    </location>
</feature>
<organism evidence="5 6">
    <name type="scientific">Ridgeia piscesae</name>
    <name type="common">Tubeworm</name>
    <dbReference type="NCBI Taxonomy" id="27915"/>
    <lineage>
        <taxon>Eukaryota</taxon>
        <taxon>Metazoa</taxon>
        <taxon>Spiralia</taxon>
        <taxon>Lophotrochozoa</taxon>
        <taxon>Annelida</taxon>
        <taxon>Polychaeta</taxon>
        <taxon>Sedentaria</taxon>
        <taxon>Canalipalpata</taxon>
        <taxon>Sabellida</taxon>
        <taxon>Siboglinidae</taxon>
        <taxon>Ridgeia</taxon>
    </lineage>
</organism>
<evidence type="ECO:0000259" key="3">
    <source>
        <dbReference type="Pfam" id="PF10373"/>
    </source>
</evidence>
<feature type="compositionally biased region" description="Acidic residues" evidence="2">
    <location>
        <begin position="374"/>
        <end position="386"/>
    </location>
</feature>
<evidence type="ECO:0000256" key="1">
    <source>
        <dbReference type="ARBA" id="ARBA00023161"/>
    </source>
</evidence>
<dbReference type="SUPFAM" id="SSF48452">
    <property type="entry name" value="TPR-like"/>
    <property type="match status" value="1"/>
</dbReference>
<dbReference type="InterPro" id="IPR011990">
    <property type="entry name" value="TPR-like_helical_dom_sf"/>
</dbReference>
<dbReference type="PANTHER" id="PTHR15696">
    <property type="entry name" value="SMG-7 SUPPRESSOR WITH MORPHOLOGICAL EFFECT ON GENITALIA PROTEIN 7"/>
    <property type="match status" value="1"/>
</dbReference>
<dbReference type="AlphaFoldDB" id="A0AAD9L3P0"/>
<dbReference type="PANTHER" id="PTHR15696:SF7">
    <property type="entry name" value="NONSENSE-MEDIATED MRNA DECAY FACTOR"/>
    <property type="match status" value="1"/>
</dbReference>
<reference evidence="5" key="1">
    <citation type="journal article" date="2023" name="Mol. Biol. Evol.">
        <title>Third-Generation Sequencing Reveals the Adaptive Role of the Epigenome in Three Deep-Sea Polychaetes.</title>
        <authorList>
            <person name="Perez M."/>
            <person name="Aroh O."/>
            <person name="Sun Y."/>
            <person name="Lan Y."/>
            <person name="Juniper S.K."/>
            <person name="Young C.R."/>
            <person name="Angers B."/>
            <person name="Qian P.Y."/>
        </authorList>
    </citation>
    <scope>NUCLEOTIDE SEQUENCE</scope>
    <source>
        <strain evidence="5">R07B-5</strain>
    </source>
</reference>
<dbReference type="InterPro" id="IPR019458">
    <property type="entry name" value="Est1-like_N"/>
</dbReference>
<dbReference type="Pfam" id="PF10373">
    <property type="entry name" value="EST1_DNA_bind"/>
    <property type="match status" value="1"/>
</dbReference>
<feature type="compositionally biased region" description="Basic and acidic residues" evidence="2">
    <location>
        <begin position="645"/>
        <end position="655"/>
    </location>
</feature>
<feature type="compositionally biased region" description="Low complexity" evidence="2">
    <location>
        <begin position="517"/>
        <end position="539"/>
    </location>
</feature>
<dbReference type="Proteomes" id="UP001209878">
    <property type="component" value="Unassembled WGS sequence"/>
</dbReference>